<dbReference type="Gene3D" id="1.20.1070.10">
    <property type="entry name" value="Rhodopsin 7-helix transmembrane proteins"/>
    <property type="match status" value="1"/>
</dbReference>
<dbReference type="PANTHER" id="PTHR31552">
    <property type="entry name" value="SERPENTINE RECEPTOR CLASS GAMMA"/>
    <property type="match status" value="1"/>
</dbReference>
<reference evidence="3" key="1">
    <citation type="submission" date="2022-11" db="UniProtKB">
        <authorList>
            <consortium name="WormBaseParasite"/>
        </authorList>
    </citation>
    <scope>IDENTIFICATION</scope>
</reference>
<dbReference type="Proteomes" id="UP000887578">
    <property type="component" value="Unplaced"/>
</dbReference>
<keyword evidence="2" id="KW-1185">Reference proteome</keyword>
<evidence type="ECO:0000313" key="3">
    <source>
        <dbReference type="WBParaSite" id="PDA_v2.g3627.t1"/>
    </source>
</evidence>
<name>A0A914QQ22_9BILA</name>
<keyword evidence="1" id="KW-1133">Transmembrane helix</keyword>
<accession>A0A914QQ22</accession>
<evidence type="ECO:0000313" key="2">
    <source>
        <dbReference type="Proteomes" id="UP000887578"/>
    </source>
</evidence>
<feature type="transmembrane region" description="Helical" evidence="1">
    <location>
        <begin position="46"/>
        <end position="63"/>
    </location>
</feature>
<proteinExistence type="predicted"/>
<dbReference type="AlphaFoldDB" id="A0A914QQ22"/>
<dbReference type="Pfam" id="PF10323">
    <property type="entry name" value="7TM_GPCR_Srv"/>
    <property type="match status" value="1"/>
</dbReference>
<feature type="transmembrane region" description="Helical" evidence="1">
    <location>
        <begin position="181"/>
        <end position="201"/>
    </location>
</feature>
<evidence type="ECO:0000256" key="1">
    <source>
        <dbReference type="SAM" id="Phobius"/>
    </source>
</evidence>
<dbReference type="InterPro" id="IPR019426">
    <property type="entry name" value="7TM_GPCR_serpentine_rcpt_Srv"/>
</dbReference>
<sequence>MARINPGISSYLIFINYTATAFVAFNRFTAIGMPSKHSKIWKGRNLKIMIFLMIFIPTIWWSSVQWMNATAHYILTNGQLTYLYDFPEVQMAFRIRAASICLISTIITFIFNVYTFILYRKAFKTELIGRQRKCHFMEIKLLVVSTCTLIFQIFMCIYYALNLIGSSSIPRNTSLISFAAIQWTWISNLLTVGNSVTLFLCSNIVRKYYLKFYGLKCFVKHVVSDVTISIKVTSPSITNYNALKEEKNMEKYAKEVSPNPIV</sequence>
<feature type="transmembrane region" description="Helical" evidence="1">
    <location>
        <begin position="139"/>
        <end position="161"/>
    </location>
</feature>
<protein>
    <submittedName>
        <fullName evidence="3">Serpentine receptor class gamma</fullName>
    </submittedName>
</protein>
<dbReference type="PANTHER" id="PTHR31552:SF8">
    <property type="entry name" value="SERPENTINE RECEPTOR CLASS GAMMA"/>
    <property type="match status" value="1"/>
</dbReference>
<organism evidence="2 3">
    <name type="scientific">Panagrolaimus davidi</name>
    <dbReference type="NCBI Taxonomy" id="227884"/>
    <lineage>
        <taxon>Eukaryota</taxon>
        <taxon>Metazoa</taxon>
        <taxon>Ecdysozoa</taxon>
        <taxon>Nematoda</taxon>
        <taxon>Chromadorea</taxon>
        <taxon>Rhabditida</taxon>
        <taxon>Tylenchina</taxon>
        <taxon>Panagrolaimomorpha</taxon>
        <taxon>Panagrolaimoidea</taxon>
        <taxon>Panagrolaimidae</taxon>
        <taxon>Panagrolaimus</taxon>
    </lineage>
</organism>
<dbReference type="WBParaSite" id="PDA_v2.g3627.t1">
    <property type="protein sequence ID" value="PDA_v2.g3627.t1"/>
    <property type="gene ID" value="PDA_v2.g3627"/>
</dbReference>
<feature type="transmembrane region" description="Helical" evidence="1">
    <location>
        <begin position="97"/>
        <end position="119"/>
    </location>
</feature>
<keyword evidence="1" id="KW-0472">Membrane</keyword>
<keyword evidence="1" id="KW-0812">Transmembrane</keyword>
<feature type="transmembrane region" description="Helical" evidence="1">
    <location>
        <begin position="6"/>
        <end position="25"/>
    </location>
</feature>